<dbReference type="PANTHER" id="PTHR11739">
    <property type="entry name" value="CITRATE SYNTHASE"/>
    <property type="match status" value="1"/>
</dbReference>
<evidence type="ECO:0000256" key="1">
    <source>
        <dbReference type="ARBA" id="ARBA00010566"/>
    </source>
</evidence>
<evidence type="ECO:0000256" key="2">
    <source>
        <dbReference type="ARBA" id="ARBA00022679"/>
    </source>
</evidence>
<evidence type="ECO:0000313" key="3">
    <source>
        <dbReference type="EMBL" id="SVA16365.1"/>
    </source>
</evidence>
<dbReference type="AlphaFoldDB" id="A0A381TJS5"/>
<dbReference type="GO" id="GO:0046912">
    <property type="term" value="F:acyltransferase activity, acyl groups converted into alkyl on transfer"/>
    <property type="evidence" value="ECO:0007669"/>
    <property type="project" value="InterPro"/>
</dbReference>
<dbReference type="PRINTS" id="PR00143">
    <property type="entry name" value="CITRTSNTHASE"/>
</dbReference>
<dbReference type="GO" id="GO:0005975">
    <property type="term" value="P:carbohydrate metabolic process"/>
    <property type="evidence" value="ECO:0007669"/>
    <property type="project" value="TreeGrafter"/>
</dbReference>
<protein>
    <submittedName>
        <fullName evidence="3">Uncharacterized protein</fullName>
    </submittedName>
</protein>
<gene>
    <name evidence="3" type="ORF">METZ01_LOCUS69219</name>
</gene>
<dbReference type="InterPro" id="IPR002020">
    <property type="entry name" value="Citrate_synthase"/>
</dbReference>
<dbReference type="EMBL" id="UINC01004719">
    <property type="protein sequence ID" value="SVA16365.1"/>
    <property type="molecule type" value="Genomic_DNA"/>
</dbReference>
<dbReference type="Gene3D" id="1.10.580.10">
    <property type="entry name" value="Citrate Synthase, domain 1"/>
    <property type="match status" value="1"/>
</dbReference>
<dbReference type="GO" id="GO:0006099">
    <property type="term" value="P:tricarboxylic acid cycle"/>
    <property type="evidence" value="ECO:0007669"/>
    <property type="project" value="TreeGrafter"/>
</dbReference>
<dbReference type="InterPro" id="IPR019810">
    <property type="entry name" value="Citrate_synthase_AS"/>
</dbReference>
<keyword evidence="2" id="KW-0808">Transferase</keyword>
<reference evidence="3" key="1">
    <citation type="submission" date="2018-05" db="EMBL/GenBank/DDBJ databases">
        <authorList>
            <person name="Lanie J.A."/>
            <person name="Ng W.-L."/>
            <person name="Kazmierczak K.M."/>
            <person name="Andrzejewski T.M."/>
            <person name="Davidsen T.M."/>
            <person name="Wayne K.J."/>
            <person name="Tettelin H."/>
            <person name="Glass J.I."/>
            <person name="Rusch D."/>
            <person name="Podicherti R."/>
            <person name="Tsui H.-C.T."/>
            <person name="Winkler M.E."/>
        </authorList>
    </citation>
    <scope>NUCLEOTIDE SEQUENCE</scope>
</reference>
<dbReference type="PROSITE" id="PS00480">
    <property type="entry name" value="CITRATE_SYNTHASE"/>
    <property type="match status" value="1"/>
</dbReference>
<dbReference type="Gene3D" id="1.10.230.10">
    <property type="entry name" value="Cytochrome P450-Terp, domain 2"/>
    <property type="match status" value="1"/>
</dbReference>
<comment type="similarity">
    <text evidence="1">Belongs to the citrate synthase family.</text>
</comment>
<proteinExistence type="inferred from homology"/>
<accession>A0A381TJS5</accession>
<dbReference type="SUPFAM" id="SSF48256">
    <property type="entry name" value="Citrate synthase"/>
    <property type="match status" value="1"/>
</dbReference>
<dbReference type="InterPro" id="IPR016142">
    <property type="entry name" value="Citrate_synth-like_lrg_a-sub"/>
</dbReference>
<dbReference type="InterPro" id="IPR036969">
    <property type="entry name" value="Citrate_synthase_sf"/>
</dbReference>
<name>A0A381TJS5_9ZZZZ</name>
<sequence>MKLQDKLKEMIPIWREEKKEVLSTYGKKKIADITVAQAFGGMRGIKGMICDTSVVEPNKGLIIRGHPLLTIKELLPEEVFYLLLTGEKPDKAATAALQKDLADRSEVPDYVWDVLKAMPEDSHPMCMLDTGILVMERESEYRRRYTEGMRKTEYWEPMLEDALRLLGVLPGIAAGMYRIRYKKGDAIPSDKDLDWGANYAKMLGINDPTGNFARLIRLYLMFHCDHEGGNVSANTCHTVGSALSDAFYSVSAGLNGLSGPLHGLANQECLGWVLEIMDKFGGTPSEEQIEEMAFETLRAGKVIPGYGHAVLRVTDPRFTGFNEFGKQYLADDPVFMTVDRVFNIVPKVLEAFSKERVDAGKAPIANFWPNVDAGSGALLYHYGLTEFQYYTVLFSVSRTMGMLSQLILNRALGTPLTRPKSVSIKWVKENIQ</sequence>
<dbReference type="InterPro" id="IPR016143">
    <property type="entry name" value="Citrate_synth-like_sm_a-sub"/>
</dbReference>
<dbReference type="PANTHER" id="PTHR11739:SF8">
    <property type="entry name" value="CITRATE SYNTHASE, MITOCHONDRIAL"/>
    <property type="match status" value="1"/>
</dbReference>
<organism evidence="3">
    <name type="scientific">marine metagenome</name>
    <dbReference type="NCBI Taxonomy" id="408172"/>
    <lineage>
        <taxon>unclassified sequences</taxon>
        <taxon>metagenomes</taxon>
        <taxon>ecological metagenomes</taxon>
    </lineage>
</organism>
<dbReference type="Pfam" id="PF00285">
    <property type="entry name" value="Citrate_synt"/>
    <property type="match status" value="1"/>
</dbReference>
<dbReference type="GO" id="GO:0005759">
    <property type="term" value="C:mitochondrial matrix"/>
    <property type="evidence" value="ECO:0007669"/>
    <property type="project" value="TreeGrafter"/>
</dbReference>
<dbReference type="NCBIfam" id="NF007128">
    <property type="entry name" value="PRK09569.1"/>
    <property type="match status" value="1"/>
</dbReference>